<feature type="chain" id="PRO_5011774703" evidence="5">
    <location>
        <begin position="22"/>
        <end position="358"/>
    </location>
</feature>
<dbReference type="Pfam" id="PF15005">
    <property type="entry name" value="IZUMO"/>
    <property type="match status" value="1"/>
</dbReference>
<dbReference type="AlphaFoldDB" id="A0A287CWI4"/>
<dbReference type="GO" id="GO:0005886">
    <property type="term" value="C:plasma membrane"/>
    <property type="evidence" value="ECO:0007669"/>
    <property type="project" value="TreeGrafter"/>
</dbReference>
<protein>
    <submittedName>
        <fullName evidence="7">Izumo sperm-egg fusion protein 1-like</fullName>
    </submittedName>
</protein>
<dbReference type="GO" id="GO:0002080">
    <property type="term" value="C:acrosomal membrane"/>
    <property type="evidence" value="ECO:0007669"/>
    <property type="project" value="TreeGrafter"/>
</dbReference>
<evidence type="ECO:0000256" key="1">
    <source>
        <dbReference type="ARBA" id="ARBA00009633"/>
    </source>
</evidence>
<reference evidence="8" key="1">
    <citation type="submission" date="2011-11" db="EMBL/GenBank/DDBJ databases">
        <title>The Draft Genome of Spermophilus tridecemlineatus.</title>
        <authorList>
            <consortium name="The Broad Institute Genome Assembly &amp; Analysis Group"/>
            <consortium name="Computational R&amp;D Group"/>
            <consortium name="and Sequencing Platform"/>
            <person name="Di Palma F."/>
            <person name="Alfoldi J."/>
            <person name="Johnson J."/>
            <person name="Berlin A."/>
            <person name="Gnerre S."/>
            <person name="Jaffe D."/>
            <person name="MacCallum I."/>
            <person name="Young S."/>
            <person name="Walker B.J."/>
            <person name="Lindblad-Toh K."/>
        </authorList>
    </citation>
    <scope>NUCLEOTIDE SEQUENCE [LARGE SCALE GENOMIC DNA]</scope>
</reference>
<dbReference type="InParanoid" id="A0A287CWI4"/>
<dbReference type="Pfam" id="PF16706">
    <property type="entry name" value="Izumo-Ig"/>
    <property type="match status" value="1"/>
</dbReference>
<dbReference type="InterPro" id="IPR032700">
    <property type="entry name" value="IZUMO1"/>
</dbReference>
<reference evidence="7" key="3">
    <citation type="submission" date="2025-09" db="UniProtKB">
        <authorList>
            <consortium name="Ensembl"/>
        </authorList>
    </citation>
    <scope>IDENTIFICATION</scope>
</reference>
<dbReference type="GO" id="GO:0007342">
    <property type="term" value="P:fusion of sperm to egg plasma membrane involved in single fertilization"/>
    <property type="evidence" value="ECO:0007669"/>
    <property type="project" value="InterPro"/>
</dbReference>
<dbReference type="GO" id="GO:0035036">
    <property type="term" value="P:sperm-egg recognition"/>
    <property type="evidence" value="ECO:0007669"/>
    <property type="project" value="InterPro"/>
</dbReference>
<dbReference type="Gene3D" id="2.60.40.10">
    <property type="entry name" value="Immunoglobulins"/>
    <property type="match status" value="1"/>
</dbReference>
<dbReference type="InterPro" id="IPR036179">
    <property type="entry name" value="Ig-like_dom_sf"/>
</dbReference>
<feature type="transmembrane region" description="Helical" evidence="4">
    <location>
        <begin position="304"/>
        <end position="324"/>
    </location>
</feature>
<accession>A0A287CWI4</accession>
<dbReference type="InterPro" id="IPR013783">
    <property type="entry name" value="Ig-like_fold"/>
</dbReference>
<feature type="compositionally biased region" description="Basic residues" evidence="3">
    <location>
        <begin position="346"/>
        <end position="358"/>
    </location>
</feature>
<evidence type="ECO:0000256" key="2">
    <source>
        <dbReference type="ARBA" id="ARBA00022729"/>
    </source>
</evidence>
<dbReference type="GO" id="GO:0005102">
    <property type="term" value="F:signaling receptor binding"/>
    <property type="evidence" value="ECO:0007669"/>
    <property type="project" value="InterPro"/>
</dbReference>
<dbReference type="SUPFAM" id="SSF48726">
    <property type="entry name" value="Immunoglobulin"/>
    <property type="match status" value="1"/>
</dbReference>
<dbReference type="FunCoup" id="A0A287CWI4">
    <property type="interactions" value="9"/>
</dbReference>
<dbReference type="EMBL" id="AGTP01089662">
    <property type="status" value="NOT_ANNOTATED_CDS"/>
    <property type="molecule type" value="Genomic_DNA"/>
</dbReference>
<evidence type="ECO:0000256" key="4">
    <source>
        <dbReference type="SAM" id="Phobius"/>
    </source>
</evidence>
<dbReference type="InterPro" id="IPR029389">
    <property type="entry name" value="IZUMO"/>
</dbReference>
<evidence type="ECO:0000313" key="7">
    <source>
        <dbReference type="Ensembl" id="ENSSTOP00000025641.1"/>
    </source>
</evidence>
<dbReference type="GeneTree" id="ENSGT00390000015014"/>
<dbReference type="Ensembl" id="ENSSTOT00000031402.1">
    <property type="protein sequence ID" value="ENSSTOP00000025641.1"/>
    <property type="gene ID" value="ENSSTOG00000033209.1"/>
</dbReference>
<dbReference type="PANTHER" id="PTHR35540:SF1">
    <property type="entry name" value="IZUMO SPERM-EGG FUSION PROTEIN 1"/>
    <property type="match status" value="1"/>
</dbReference>
<sequence>MGPCFALPLAALACFLLPAGCCVMCDNRILAALKSLETDYLPKLMGPAEVNSTYAMIVRTVKGFSDLPYTKQTYMGAIGEKRYEMVITSFLKNLKNITESKTKGKQSVENLKEMLRLEKINFAFQASMFQKEDYCPNKCGAMFQSLIWCDYCSKQVQLCKKKTEECGDRVEEIHEHEALNLNCFLDWHKEAVGLTNYVFYRVWENNSETVLYSGKDPVFNRPSASVNDSGKYRCELGTIYNRPSTIIHFLVTVLPRDLEGWKPTGEFAPAKTEGGKITSVTPSPEPETTTVKHQEVKSMLKGRIYGLLICLLIILIAAIIFWLVTRKRKKTKPKSSQASIDSKSSRISRKASSKMQKK</sequence>
<comment type="similarity">
    <text evidence="1">Belongs to the Izumo family.</text>
</comment>
<gene>
    <name evidence="7" type="primary">LOC101977215</name>
</gene>
<keyword evidence="4" id="KW-1133">Transmembrane helix</keyword>
<reference evidence="7" key="2">
    <citation type="submission" date="2025-08" db="UniProtKB">
        <authorList>
            <consortium name="Ensembl"/>
        </authorList>
    </citation>
    <scope>IDENTIFICATION</scope>
</reference>
<keyword evidence="8" id="KW-1185">Reference proteome</keyword>
<dbReference type="STRING" id="43179.ENSSTOP00000025641"/>
<proteinExistence type="inferred from homology"/>
<feature type="signal peptide" evidence="5">
    <location>
        <begin position="1"/>
        <end position="21"/>
    </location>
</feature>
<evidence type="ECO:0000256" key="5">
    <source>
        <dbReference type="SAM" id="SignalP"/>
    </source>
</evidence>
<keyword evidence="4" id="KW-0472">Membrane</keyword>
<dbReference type="PANTHER" id="PTHR35540">
    <property type="entry name" value="IZUMO SPERM-EGG FUSION PROTEIN 1"/>
    <property type="match status" value="1"/>
</dbReference>
<evidence type="ECO:0000313" key="8">
    <source>
        <dbReference type="Proteomes" id="UP000005215"/>
    </source>
</evidence>
<dbReference type="GO" id="GO:0086080">
    <property type="term" value="F:protein binding involved in heterotypic cell-cell adhesion"/>
    <property type="evidence" value="ECO:0007669"/>
    <property type="project" value="TreeGrafter"/>
</dbReference>
<dbReference type="Proteomes" id="UP000005215">
    <property type="component" value="Unassembled WGS sequence"/>
</dbReference>
<name>A0A287CWI4_ICTTR</name>
<evidence type="ECO:0000256" key="3">
    <source>
        <dbReference type="SAM" id="MobiDB-lite"/>
    </source>
</evidence>
<feature type="domain" description="Izumo protein immunoglobulin" evidence="6">
    <location>
        <begin position="172"/>
        <end position="256"/>
    </location>
</feature>
<dbReference type="InterPro" id="IPR032699">
    <property type="entry name" value="Izumo-Ig"/>
</dbReference>
<organism evidence="7 8">
    <name type="scientific">Ictidomys tridecemlineatus</name>
    <name type="common">Thirteen-lined ground squirrel</name>
    <name type="synonym">Spermophilus tridecemlineatus</name>
    <dbReference type="NCBI Taxonomy" id="43179"/>
    <lineage>
        <taxon>Eukaryota</taxon>
        <taxon>Metazoa</taxon>
        <taxon>Chordata</taxon>
        <taxon>Craniata</taxon>
        <taxon>Vertebrata</taxon>
        <taxon>Euteleostomi</taxon>
        <taxon>Mammalia</taxon>
        <taxon>Eutheria</taxon>
        <taxon>Euarchontoglires</taxon>
        <taxon>Glires</taxon>
        <taxon>Rodentia</taxon>
        <taxon>Sciuromorpha</taxon>
        <taxon>Sciuridae</taxon>
        <taxon>Xerinae</taxon>
        <taxon>Marmotini</taxon>
        <taxon>Ictidomys</taxon>
    </lineage>
</organism>
<keyword evidence="4" id="KW-0812">Transmembrane</keyword>
<evidence type="ECO:0000259" key="6">
    <source>
        <dbReference type="Pfam" id="PF16706"/>
    </source>
</evidence>
<feature type="region of interest" description="Disordered" evidence="3">
    <location>
        <begin position="329"/>
        <end position="358"/>
    </location>
</feature>
<keyword evidence="2 5" id="KW-0732">Signal</keyword>